<sequence>MERTPPLTEEITLLQAGMGKKNALIPDDATHGEISGILCEAFPKMTNLEGGWLIYKAVGGTGQRKLNVISPDGEGYTGSGLSKAYGGRGCLYIMPLQHTLDTTPLPYTAKEFESMPKARCVTCCEEIPLQLLAAHVETCSENPQSEVSCPLCENTFSEEVIAVHASMCGEEHNTSVSSIIENLQLKLDRSKVFKIAITREDIYQRGLVQWERQAQASPVNPLRVTFIGEKGIDHGALRREFLTEMMRNLEAELFEGDQTGKNPKYNLAAYQKNKFKICGEIIAVSIVQEGPAPNFFSAWSYNYLCNAQVQKDCDIQITDAEIKTLIEQVEKADEDSLLSLADLIVACGYTGSITNTNKRSIIDTITLHSVTRLIPMLVHVREGLVLYNLDEQLAKYPAVLEQLFCPGQLEE</sequence>
<evidence type="ECO:0000256" key="3">
    <source>
        <dbReference type="PROSITE-ProRule" id="PRU00104"/>
    </source>
</evidence>
<comment type="caution">
    <text evidence="3">Lacks conserved residue(s) required for the propagation of feature annotation.</text>
</comment>
<dbReference type="InterPro" id="IPR035983">
    <property type="entry name" value="Hect_E3_ubiquitin_ligase"/>
</dbReference>
<dbReference type="PROSITE" id="PS50237">
    <property type="entry name" value="HECT"/>
    <property type="match status" value="1"/>
</dbReference>
<feature type="domain" description="HECT" evidence="4">
    <location>
        <begin position="222"/>
        <end position="249"/>
    </location>
</feature>
<evidence type="ECO:0000313" key="6">
    <source>
        <dbReference type="Proteomes" id="UP001460270"/>
    </source>
</evidence>
<dbReference type="Proteomes" id="UP001460270">
    <property type="component" value="Unassembled WGS sequence"/>
</dbReference>
<keyword evidence="1" id="KW-0808">Transferase</keyword>
<accession>A0AAW0N525</accession>
<name>A0AAW0N525_9GOBI</name>
<protein>
    <recommendedName>
        <fullName evidence="4">HECT domain-containing protein</fullName>
    </recommendedName>
</protein>
<dbReference type="InterPro" id="IPR000569">
    <property type="entry name" value="HECT_dom"/>
</dbReference>
<dbReference type="Gene3D" id="3.90.1750.10">
    <property type="entry name" value="Hect, E3 ligase catalytic domains"/>
    <property type="match status" value="1"/>
</dbReference>
<evidence type="ECO:0000259" key="4">
    <source>
        <dbReference type="PROSITE" id="PS50237"/>
    </source>
</evidence>
<proteinExistence type="predicted"/>
<dbReference type="AlphaFoldDB" id="A0AAW0N525"/>
<evidence type="ECO:0000256" key="2">
    <source>
        <dbReference type="ARBA" id="ARBA00022786"/>
    </source>
</evidence>
<organism evidence="5 6">
    <name type="scientific">Mugilogobius chulae</name>
    <name type="common">yellowstripe goby</name>
    <dbReference type="NCBI Taxonomy" id="88201"/>
    <lineage>
        <taxon>Eukaryota</taxon>
        <taxon>Metazoa</taxon>
        <taxon>Chordata</taxon>
        <taxon>Craniata</taxon>
        <taxon>Vertebrata</taxon>
        <taxon>Euteleostomi</taxon>
        <taxon>Actinopterygii</taxon>
        <taxon>Neopterygii</taxon>
        <taxon>Teleostei</taxon>
        <taxon>Neoteleostei</taxon>
        <taxon>Acanthomorphata</taxon>
        <taxon>Gobiaria</taxon>
        <taxon>Gobiiformes</taxon>
        <taxon>Gobioidei</taxon>
        <taxon>Gobiidae</taxon>
        <taxon>Gobionellinae</taxon>
        <taxon>Mugilogobius</taxon>
    </lineage>
</organism>
<keyword evidence="6" id="KW-1185">Reference proteome</keyword>
<reference evidence="6" key="1">
    <citation type="submission" date="2024-04" db="EMBL/GenBank/DDBJ databases">
        <title>Salinicola lusitanus LLJ914,a marine bacterium isolated from the Okinawa Trough.</title>
        <authorList>
            <person name="Li J."/>
        </authorList>
    </citation>
    <scope>NUCLEOTIDE SEQUENCE [LARGE SCALE GENOMIC DNA]</scope>
</reference>
<keyword evidence="2 3" id="KW-0833">Ubl conjugation pathway</keyword>
<evidence type="ECO:0000256" key="1">
    <source>
        <dbReference type="ARBA" id="ARBA00022679"/>
    </source>
</evidence>
<dbReference type="SUPFAM" id="SSF56204">
    <property type="entry name" value="Hect, E3 ligase catalytic domain"/>
    <property type="match status" value="1"/>
</dbReference>
<gene>
    <name evidence="5" type="ORF">WMY93_024670</name>
</gene>
<dbReference type="EMBL" id="JBBPFD010000018">
    <property type="protein sequence ID" value="KAK7889110.1"/>
    <property type="molecule type" value="Genomic_DNA"/>
</dbReference>
<evidence type="ECO:0000313" key="5">
    <source>
        <dbReference type="EMBL" id="KAK7889110.1"/>
    </source>
</evidence>
<comment type="caution">
    <text evidence="5">The sequence shown here is derived from an EMBL/GenBank/DDBJ whole genome shotgun (WGS) entry which is preliminary data.</text>
</comment>
<dbReference type="GO" id="GO:0004842">
    <property type="term" value="F:ubiquitin-protein transferase activity"/>
    <property type="evidence" value="ECO:0007669"/>
    <property type="project" value="InterPro"/>
</dbReference>